<dbReference type="STRING" id="1423758.FC41_GL000777"/>
<accession>I7JV71</accession>
<comment type="caution">
    <text evidence="2">The sequence shown here is derived from an EMBL/GenBank/DDBJ whole genome shotgun (WGS) entry which is preliminary data.</text>
</comment>
<protein>
    <submittedName>
        <fullName evidence="2">Phage minor structural protein, N-region</fullName>
    </submittedName>
</protein>
<dbReference type="PATRIC" id="fig|1423758.3.peg.785"/>
<gene>
    <name evidence="2" type="ORF">BN55_04320</name>
</gene>
<dbReference type="NCBIfam" id="TIGR01665">
    <property type="entry name" value="put_anti_recept"/>
    <property type="match status" value="1"/>
</dbReference>
<proteinExistence type="predicted"/>
<dbReference type="GeneID" id="82847541"/>
<reference evidence="2 3" key="1">
    <citation type="submission" date="2012-06" db="EMBL/GenBank/DDBJ databases">
        <title>Draft Genome Sequence of Lactobacillus hominis Strain CRBIP 24.179T, isolated from human intestine.</title>
        <authorList>
            <person name="Cousin S."/>
            <person name="Ma L."/>
            <person name="Bizet C."/>
            <person name="Loux V."/>
            <person name="Bouchier C."/>
            <person name="Clermont D."/>
            <person name="Creno S."/>
        </authorList>
    </citation>
    <scope>NUCLEOTIDE SEQUENCE [LARGE SCALE GENOMIC DNA]</scope>
    <source>
        <strain evidence="3">CRBIP 24.179T</strain>
    </source>
</reference>
<organism evidence="2 3">
    <name type="scientific">Lactobacillus hominis DSM 23910 = CRBIP 24.179</name>
    <dbReference type="NCBI Taxonomy" id="1423758"/>
    <lineage>
        <taxon>Bacteria</taxon>
        <taxon>Bacillati</taxon>
        <taxon>Bacillota</taxon>
        <taxon>Bacilli</taxon>
        <taxon>Lactobacillales</taxon>
        <taxon>Lactobacillaceae</taxon>
        <taxon>Lactobacillus</taxon>
    </lineage>
</organism>
<dbReference type="AlphaFoldDB" id="I7JV71"/>
<keyword evidence="3" id="KW-1185">Reference proteome</keyword>
<dbReference type="eggNOG" id="COG4926">
    <property type="taxonomic scope" value="Bacteria"/>
</dbReference>
<feature type="region of interest" description="Disordered" evidence="1">
    <location>
        <begin position="568"/>
        <end position="587"/>
    </location>
</feature>
<sequence>MSFSRLYSNVIDALQQTEGLGVLSDAESVQILRDSNQIPTLTETYPSDGRFASVLQRDMILVNNMGFKPEEKNQGFRISNITKSQDTITITAPHVCGDLANIKLVQQVTAPNCTPMQAWDLLTQAFVYQMPMVSFYSDVFKVANINWEMSDDPVTSILLGEDQAGDKPTNTFQALYGVDFYFNNYSIKALNNKAHDTGKMIKWHHNMTGITADWNTDSYYDGIIPYAKYTPNTVPDDSTTEETKYDAVGDVQYVGAGQAETFDTPYKGHHVIGHLRNGTYYHVKATQSKNTVNNDTWYQLDNGQWIDEHFFTFDKSKAYVVNKLKNGAQGTITIPDNSTDSDGLIVSYTGVGSIVYAGRGKVAVWNSPFPGHSLTGKYLANGSRWKIFQKANVSDGHVWYNLGGEQWVDGQYLSLQKTTDFVATPTHGILQIIKKPVSYTTPGMQKQTNWNPKAKSRWRVSQWATGADGSTLYRVSTWIWVKGDDDTVTFSENGTVQPNQDNDNLAVAKKTGKVPIYSAPDGTHATEHWVKVGDKLQIFSQADNNGKTWYEIGQGQWVDASYFNFEADDDVAPGDDNSDSSDESDVEVEEQTIMLPEKYILANTAVHTEHPKLQLVDLSEYFNGLEPTPDKLREIAQAYIREYRIGIVPFTVTVQDAEFDDEYKYLNSIDLYDIVGVQNDELGIAQKAKVTSVTWDDLLERYTSRTIGQLPIDYDHALGNYIEEQNAKTKETASKKATHLFGELHQIVKKQGSDQVAALQNLAKELDIDYHQNSASIKNLKSRADEIDAKVSESQQTIEAMGAVFEAIPSWQNPQEIKAKNSDGSAMVFTSNGLGFIGTDGILRSGMDINGNISGEHIVGGTITGLTLDGVRVTGTSYINSSGDVYNAVMSSQNGISVSSTSGGDTVRLTNEKIQFDYGGVISFGGITIRRTNGYAGDTLYLHDAYGDHALGGKK</sequence>
<evidence type="ECO:0000313" key="2">
    <source>
        <dbReference type="EMBL" id="CCI82326.1"/>
    </source>
</evidence>
<evidence type="ECO:0000256" key="1">
    <source>
        <dbReference type="SAM" id="MobiDB-lite"/>
    </source>
</evidence>
<dbReference type="EMBL" id="CAKE01000020">
    <property type="protein sequence ID" value="CCI82326.1"/>
    <property type="molecule type" value="Genomic_DNA"/>
</dbReference>
<evidence type="ECO:0000313" key="3">
    <source>
        <dbReference type="Proteomes" id="UP000009320"/>
    </source>
</evidence>
<dbReference type="Proteomes" id="UP000009320">
    <property type="component" value="Unassembled WGS sequence"/>
</dbReference>
<dbReference type="InterPro" id="IPR007119">
    <property type="entry name" value="Phage_tail_spike_N"/>
</dbReference>
<name>I7JV71_9LACO</name>
<dbReference type="RefSeq" id="WP_008471378.1">
    <property type="nucleotide sequence ID" value="NZ_AYZP01000019.1"/>
</dbReference>
<dbReference type="OrthoDB" id="2404328at2"/>